<dbReference type="Proteomes" id="UP001500880">
    <property type="component" value="Unassembled WGS sequence"/>
</dbReference>
<sequence length="265" mass="29935">MFLTIVFIATIMFPGVLLAKDEKTEDKEDSTNNSIPNHVLNISKENTYPNTKKDQTYLEPNDLAKELIDSSEVKVENPEFIKMLNESSLNPSKLAFGYRGEIYLGHWPLNYKSDESSMNWEYQEINVNVLNNLGGDEKKSLNYVQEKEKRIKGGLTSKTERANDVKKMIQMKAQSSTDLPLSFETVVGTGTKKDQTYGVPSKKVGYLHAFAPALNEKGVVTYGEVYLILKGSKKRLEIRNVTKQGIGAWIPIQDHVSFSFQLKSN</sequence>
<dbReference type="Pfam" id="PF14167">
    <property type="entry name" value="YfkD"/>
    <property type="match status" value="1"/>
</dbReference>
<keyword evidence="2" id="KW-1185">Reference proteome</keyword>
<organism evidence="1 2">
    <name type="scientific">Salinibacillus aidingensis</name>
    <dbReference type="NCBI Taxonomy" id="237684"/>
    <lineage>
        <taxon>Bacteria</taxon>
        <taxon>Bacillati</taxon>
        <taxon>Bacillota</taxon>
        <taxon>Bacilli</taxon>
        <taxon>Bacillales</taxon>
        <taxon>Bacillaceae</taxon>
        <taxon>Salinibacillus</taxon>
    </lineage>
</organism>
<proteinExistence type="predicted"/>
<protein>
    <submittedName>
        <fullName evidence="1">YfkD famly protein</fullName>
    </submittedName>
</protein>
<dbReference type="EMBL" id="BAAADO010000005">
    <property type="protein sequence ID" value="GAA0498118.1"/>
    <property type="molecule type" value="Genomic_DNA"/>
</dbReference>
<dbReference type="InterPro" id="IPR025548">
    <property type="entry name" value="YfkD"/>
</dbReference>
<evidence type="ECO:0000313" key="1">
    <source>
        <dbReference type="EMBL" id="GAA0498118.1"/>
    </source>
</evidence>
<comment type="caution">
    <text evidence="1">The sequence shown here is derived from an EMBL/GenBank/DDBJ whole genome shotgun (WGS) entry which is preliminary data.</text>
</comment>
<name>A0ABP3LIA0_9BACI</name>
<evidence type="ECO:0000313" key="2">
    <source>
        <dbReference type="Proteomes" id="UP001500880"/>
    </source>
</evidence>
<reference evidence="2" key="1">
    <citation type="journal article" date="2019" name="Int. J. Syst. Evol. Microbiol.">
        <title>The Global Catalogue of Microorganisms (GCM) 10K type strain sequencing project: providing services to taxonomists for standard genome sequencing and annotation.</title>
        <authorList>
            <consortium name="The Broad Institute Genomics Platform"/>
            <consortium name="The Broad Institute Genome Sequencing Center for Infectious Disease"/>
            <person name="Wu L."/>
            <person name="Ma J."/>
        </authorList>
    </citation>
    <scope>NUCLEOTIDE SEQUENCE [LARGE SCALE GENOMIC DNA]</scope>
    <source>
        <strain evidence="2">JCM 12389</strain>
    </source>
</reference>
<gene>
    <name evidence="1" type="ORF">GCM10008986_26470</name>
</gene>
<accession>A0ABP3LIA0</accession>